<dbReference type="Gene3D" id="3.40.50.2000">
    <property type="entry name" value="Glycogen Phosphorylase B"/>
    <property type="match status" value="2"/>
</dbReference>
<name>A0A8J3E358_9PROT</name>
<protein>
    <submittedName>
        <fullName evidence="3">ADP-heptose--LPS heptosyltransferase</fullName>
    </submittedName>
</protein>
<dbReference type="Pfam" id="PF01075">
    <property type="entry name" value="Glyco_transf_9"/>
    <property type="match status" value="1"/>
</dbReference>
<dbReference type="GO" id="GO:0009244">
    <property type="term" value="P:lipopolysaccharide core region biosynthetic process"/>
    <property type="evidence" value="ECO:0007669"/>
    <property type="project" value="TreeGrafter"/>
</dbReference>
<keyword evidence="4" id="KW-1185">Reference proteome</keyword>
<dbReference type="SUPFAM" id="SSF53756">
    <property type="entry name" value="UDP-Glycosyltransferase/glycogen phosphorylase"/>
    <property type="match status" value="1"/>
</dbReference>
<reference evidence="3" key="1">
    <citation type="journal article" date="2014" name="Int. J. Syst. Evol. Microbiol.">
        <title>Complete genome sequence of Corynebacterium casei LMG S-19264T (=DSM 44701T), isolated from a smear-ripened cheese.</title>
        <authorList>
            <consortium name="US DOE Joint Genome Institute (JGI-PGF)"/>
            <person name="Walter F."/>
            <person name="Albersmeier A."/>
            <person name="Kalinowski J."/>
            <person name="Ruckert C."/>
        </authorList>
    </citation>
    <scope>NUCLEOTIDE SEQUENCE</scope>
    <source>
        <strain evidence="3">CGMCC 1.15725</strain>
    </source>
</reference>
<accession>A0A8J3E358</accession>
<evidence type="ECO:0000256" key="2">
    <source>
        <dbReference type="ARBA" id="ARBA00022679"/>
    </source>
</evidence>
<evidence type="ECO:0000256" key="1">
    <source>
        <dbReference type="ARBA" id="ARBA00022676"/>
    </source>
</evidence>
<dbReference type="PANTHER" id="PTHR30160:SF1">
    <property type="entry name" value="LIPOPOLYSACCHARIDE 1,2-N-ACETYLGLUCOSAMINETRANSFERASE-RELATED"/>
    <property type="match status" value="1"/>
</dbReference>
<organism evidence="3 4">
    <name type="scientific">Aliidongia dinghuensis</name>
    <dbReference type="NCBI Taxonomy" id="1867774"/>
    <lineage>
        <taxon>Bacteria</taxon>
        <taxon>Pseudomonadati</taxon>
        <taxon>Pseudomonadota</taxon>
        <taxon>Alphaproteobacteria</taxon>
        <taxon>Rhodospirillales</taxon>
        <taxon>Dongiaceae</taxon>
        <taxon>Aliidongia</taxon>
    </lineage>
</organism>
<dbReference type="InterPro" id="IPR051199">
    <property type="entry name" value="LPS_LOS_Heptosyltrfase"/>
</dbReference>
<dbReference type="PANTHER" id="PTHR30160">
    <property type="entry name" value="TETRAACYLDISACCHARIDE 4'-KINASE-RELATED"/>
    <property type="match status" value="1"/>
</dbReference>
<gene>
    <name evidence="3" type="ORF">GCM10011611_36900</name>
</gene>
<evidence type="ECO:0000313" key="4">
    <source>
        <dbReference type="Proteomes" id="UP000646365"/>
    </source>
</evidence>
<dbReference type="AlphaFoldDB" id="A0A8J3E358"/>
<evidence type="ECO:0000313" key="3">
    <source>
        <dbReference type="EMBL" id="GGF27500.1"/>
    </source>
</evidence>
<sequence length="400" mass="43962">MTNGCGSSPGLRVVLPPRRRPSPRYYVYNKAFLRALQLADGVLSILRHFWPKPAVPARPSRILVSNCADFGDVVLVLPALEALRGLFPQAQIGFLSSAKTVPVLAGTGLVDRHHVVEGRLLDILKREQGLSRLKALWRFIRARQTTARELRAAGYDVALDLYLFPFPASPLLYMAGIPVRAGFASGGFGPLLTHPVEPGAEPRPIFDSPRDVISALWPSRAADLPAFEPSYPGHPRHEIAPFEDGGRYWVVHMGAGAVYKEWPEAQWRDLLATLLRRGVRFVLTGSGARERERIERTIAAMGSAGIRGFTDRPWAEFVAVVARAERVICLDSSIVHVAAAFRVPTTALFTGINDLREWRPASDVCGILMAPVGCAPCNRRDCIELLCLRGLSADDVLLKL</sequence>
<dbReference type="CDD" id="cd03789">
    <property type="entry name" value="GT9_LPS_heptosyltransferase"/>
    <property type="match status" value="1"/>
</dbReference>
<dbReference type="EMBL" id="BMJQ01000009">
    <property type="protein sequence ID" value="GGF27500.1"/>
    <property type="molecule type" value="Genomic_DNA"/>
</dbReference>
<proteinExistence type="predicted"/>
<comment type="caution">
    <text evidence="3">The sequence shown here is derived from an EMBL/GenBank/DDBJ whole genome shotgun (WGS) entry which is preliminary data.</text>
</comment>
<reference evidence="3" key="2">
    <citation type="submission" date="2020-09" db="EMBL/GenBank/DDBJ databases">
        <authorList>
            <person name="Sun Q."/>
            <person name="Zhou Y."/>
        </authorList>
    </citation>
    <scope>NUCLEOTIDE SEQUENCE</scope>
    <source>
        <strain evidence="3">CGMCC 1.15725</strain>
    </source>
</reference>
<keyword evidence="2" id="KW-0808">Transferase</keyword>
<dbReference type="GO" id="GO:0008713">
    <property type="term" value="F:ADP-heptose-lipopolysaccharide heptosyltransferase activity"/>
    <property type="evidence" value="ECO:0007669"/>
    <property type="project" value="TreeGrafter"/>
</dbReference>
<dbReference type="RefSeq" id="WP_189048404.1">
    <property type="nucleotide sequence ID" value="NZ_BMJQ01000009.1"/>
</dbReference>
<keyword evidence="1" id="KW-0328">Glycosyltransferase</keyword>
<dbReference type="Proteomes" id="UP000646365">
    <property type="component" value="Unassembled WGS sequence"/>
</dbReference>
<dbReference type="InterPro" id="IPR002201">
    <property type="entry name" value="Glyco_trans_9"/>
</dbReference>
<dbReference type="GO" id="GO:0005829">
    <property type="term" value="C:cytosol"/>
    <property type="evidence" value="ECO:0007669"/>
    <property type="project" value="TreeGrafter"/>
</dbReference>